<evidence type="ECO:0000256" key="2">
    <source>
        <dbReference type="ARBA" id="ARBA00023295"/>
    </source>
</evidence>
<dbReference type="Gene3D" id="3.20.20.80">
    <property type="entry name" value="Glycosidases"/>
    <property type="match status" value="1"/>
</dbReference>
<dbReference type="Gene3D" id="2.60.220.20">
    <property type="entry name" value="putative beta-Galactosidase from caulobacter crescentus"/>
    <property type="match status" value="1"/>
</dbReference>
<evidence type="ECO:0000256" key="1">
    <source>
        <dbReference type="ARBA" id="ARBA00022801"/>
    </source>
</evidence>
<evidence type="ECO:0000259" key="3">
    <source>
        <dbReference type="Pfam" id="PF02449"/>
    </source>
</evidence>
<organism evidence="5 6">
    <name type="scientific">Eisenbergiella massiliensis</name>
    <dbReference type="NCBI Taxonomy" id="1720294"/>
    <lineage>
        <taxon>Bacteria</taxon>
        <taxon>Bacillati</taxon>
        <taxon>Bacillota</taxon>
        <taxon>Clostridia</taxon>
        <taxon>Lachnospirales</taxon>
        <taxon>Lachnospiraceae</taxon>
        <taxon>Eisenbergiella</taxon>
    </lineage>
</organism>
<dbReference type="InterPro" id="IPR013529">
    <property type="entry name" value="Glyco_hydro_42_N"/>
</dbReference>
<proteinExistence type="predicted"/>
<comment type="caution">
    <text evidence="5">The sequence shown here is derived from an EMBL/GenBank/DDBJ whole genome shotgun (WGS) entry which is preliminary data.</text>
</comment>
<dbReference type="GO" id="GO:0009341">
    <property type="term" value="C:beta-galactosidase complex"/>
    <property type="evidence" value="ECO:0007669"/>
    <property type="project" value="InterPro"/>
</dbReference>
<evidence type="ECO:0000259" key="4">
    <source>
        <dbReference type="Pfam" id="PF18120"/>
    </source>
</evidence>
<feature type="domain" description="Glycoside hydrolase family 42 N-terminal" evidence="3">
    <location>
        <begin position="39"/>
        <end position="191"/>
    </location>
</feature>
<name>A0A3E3HY14_9FIRM</name>
<dbReference type="Pfam" id="PF18120">
    <property type="entry name" value="DUF5597"/>
    <property type="match status" value="1"/>
</dbReference>
<feature type="domain" description="DUF5597" evidence="4">
    <location>
        <begin position="383"/>
        <end position="544"/>
    </location>
</feature>
<evidence type="ECO:0000313" key="5">
    <source>
        <dbReference type="EMBL" id="RGE56734.1"/>
    </source>
</evidence>
<accession>A0A3E3HY14</accession>
<dbReference type="EMBL" id="QVLV01000021">
    <property type="protein sequence ID" value="RGE56734.1"/>
    <property type="molecule type" value="Genomic_DNA"/>
</dbReference>
<reference evidence="5" key="1">
    <citation type="submission" date="2018-08" db="EMBL/GenBank/DDBJ databases">
        <title>A genome reference for cultivated species of the human gut microbiota.</title>
        <authorList>
            <person name="Zou Y."/>
            <person name="Xue W."/>
            <person name="Luo G."/>
        </authorList>
    </citation>
    <scope>NUCLEOTIDE SEQUENCE [LARGE SCALE GENOMIC DNA]</scope>
    <source>
        <strain evidence="5">TF05-5AC</strain>
    </source>
</reference>
<sequence>MRHSCFTVSGKPFFSLGGQVHNSSSYPIGGIGEGKAGEDAERSFQSVRAIGGNTIAVPVCWDAFEPEEGVYNTGYVHAIIDAVRSHGLHGILLWFGTWKNGQMEYTPAWVKKDRERFPRVRCKDGTETTVLSPHSRNNLEKDAEAFCELMKILKDYDEKRETIIAVQVENEPGIFAATRRDFSEQGTAAFSREVPEDIRLLAQSQDAGSIHESWLKNGGVSTGSWKEMFGAFGAELCTAWAIASYIDEIAARGKAVRDIFMYTNVWMDRNSMHGWNLAGLEYPCGGAVSKCLPLWQCVCGHLDALCPDIYEMNPDTVRKAYDIYDGKEKGWPLYVPESGLTSVNAACMFSAVGEHKAVGYHVFGIESCLDESGELKPSAVPIMHSFAMLKAASELLYDGRVRQTAVFCQSLGQDSQYMEIAGRRCRVSFAGVGTDYAGWVPLDYHHNRDLEGLNRLPASLAEETARGMLFCMAENEFYLVGHKVRLFFTGAEPEDGSIPVNWLNGQHLAHNMEFLCLEEGHFEEGRFVVDRVRSGDEARHGIWAQYDCGVVHFILN</sequence>
<protein>
    <recommendedName>
        <fullName evidence="7">Beta-galactosidase</fullName>
    </recommendedName>
</protein>
<keyword evidence="6" id="KW-1185">Reference proteome</keyword>
<dbReference type="Proteomes" id="UP000260812">
    <property type="component" value="Unassembled WGS sequence"/>
</dbReference>
<dbReference type="InterPro" id="IPR040719">
    <property type="entry name" value="DUF5597"/>
</dbReference>
<dbReference type="SUPFAM" id="SSF51445">
    <property type="entry name" value="(Trans)glycosidases"/>
    <property type="match status" value="1"/>
</dbReference>
<dbReference type="GO" id="GO:0005975">
    <property type="term" value="P:carbohydrate metabolic process"/>
    <property type="evidence" value="ECO:0007669"/>
    <property type="project" value="InterPro"/>
</dbReference>
<dbReference type="RefSeq" id="WP_117545483.1">
    <property type="nucleotide sequence ID" value="NZ_QVLV01000021.1"/>
</dbReference>
<gene>
    <name evidence="5" type="ORF">DXC51_22495</name>
</gene>
<dbReference type="InterPro" id="IPR017853">
    <property type="entry name" value="GH"/>
</dbReference>
<evidence type="ECO:0000313" key="6">
    <source>
        <dbReference type="Proteomes" id="UP000260812"/>
    </source>
</evidence>
<dbReference type="GO" id="GO:0004565">
    <property type="term" value="F:beta-galactosidase activity"/>
    <property type="evidence" value="ECO:0007669"/>
    <property type="project" value="InterPro"/>
</dbReference>
<evidence type="ECO:0008006" key="7">
    <source>
        <dbReference type="Google" id="ProtNLM"/>
    </source>
</evidence>
<keyword evidence="1" id="KW-0378">Hydrolase</keyword>
<keyword evidence="2" id="KW-0326">Glycosidase</keyword>
<dbReference type="AlphaFoldDB" id="A0A3E3HY14"/>
<dbReference type="GeneID" id="97989548"/>
<dbReference type="Pfam" id="PF02449">
    <property type="entry name" value="Glyco_hydro_42"/>
    <property type="match status" value="1"/>
</dbReference>